<feature type="transmembrane region" description="Helical" evidence="1">
    <location>
        <begin position="24"/>
        <end position="46"/>
    </location>
</feature>
<feature type="transmembrane region" description="Helical" evidence="1">
    <location>
        <begin position="142"/>
        <end position="167"/>
    </location>
</feature>
<feature type="transmembrane region" description="Helical" evidence="1">
    <location>
        <begin position="58"/>
        <end position="79"/>
    </location>
</feature>
<dbReference type="PANTHER" id="PTHR28026:SF9">
    <property type="entry name" value="2-HYDROXY-PALMITIC ACID DIOXYGENASE MPO1"/>
    <property type="match status" value="1"/>
</dbReference>
<dbReference type="GO" id="GO:0016020">
    <property type="term" value="C:membrane"/>
    <property type="evidence" value="ECO:0007669"/>
    <property type="project" value="GOC"/>
</dbReference>
<dbReference type="OrthoDB" id="2124888at2759"/>
<dbReference type="EMBL" id="CAJVCH010068878">
    <property type="protein sequence ID" value="CAG7720251.1"/>
    <property type="molecule type" value="Genomic_DNA"/>
</dbReference>
<dbReference type="GO" id="GO:0046521">
    <property type="term" value="P:sphingoid catabolic process"/>
    <property type="evidence" value="ECO:0007669"/>
    <property type="project" value="TreeGrafter"/>
</dbReference>
<keyword evidence="3" id="KW-1185">Reference proteome</keyword>
<dbReference type="PANTHER" id="PTHR28026">
    <property type="entry name" value="DUF962 DOMAIN PROTEIN (AFU_ORTHOLOGUE AFUA_8G05310)"/>
    <property type="match status" value="1"/>
</dbReference>
<dbReference type="GO" id="GO:0005783">
    <property type="term" value="C:endoplasmic reticulum"/>
    <property type="evidence" value="ECO:0007669"/>
    <property type="project" value="TreeGrafter"/>
</dbReference>
<gene>
    <name evidence="2" type="ORF">AFUS01_LOCUS9537</name>
</gene>
<comment type="caution">
    <text evidence="2">The sequence shown here is derived from an EMBL/GenBank/DDBJ whole genome shotgun (WGS) entry which is preliminary data.</text>
</comment>
<keyword evidence="1" id="KW-1133">Transmembrane helix</keyword>
<reference evidence="2" key="1">
    <citation type="submission" date="2021-06" db="EMBL/GenBank/DDBJ databases">
        <authorList>
            <person name="Hodson N. C."/>
            <person name="Mongue J. A."/>
            <person name="Jaron S. K."/>
        </authorList>
    </citation>
    <scope>NUCLEOTIDE SEQUENCE</scope>
</reference>
<evidence type="ECO:0000313" key="3">
    <source>
        <dbReference type="Proteomes" id="UP000708208"/>
    </source>
</evidence>
<evidence type="ECO:0000313" key="2">
    <source>
        <dbReference type="EMBL" id="CAG7720251.1"/>
    </source>
</evidence>
<dbReference type="Proteomes" id="UP000708208">
    <property type="component" value="Unassembled WGS sequence"/>
</dbReference>
<keyword evidence="1" id="KW-0472">Membrane</keyword>
<accession>A0A8J2JI70</accession>
<evidence type="ECO:0000256" key="1">
    <source>
        <dbReference type="SAM" id="Phobius"/>
    </source>
</evidence>
<dbReference type="InterPro" id="IPR009305">
    <property type="entry name" value="Mpo1-like"/>
</dbReference>
<protein>
    <recommendedName>
        <fullName evidence="4">DUF962 domain-containing protein</fullName>
    </recommendedName>
</protein>
<sequence>MSIVDLDKQFVFYASYHHDKINKLIHIVCVWPILWSAMVFCQYAPIVAPDSLNNLVSFAHPLNLAFIVALFYATCYILMEQKAGTFAAGLVFLSLLFSRSFFLTAEAKYGHPAWVIALVIHVGCWIAQFVGHGKFEGRAPALLDNLVQAFLMAPLFVLLEVLFTFGYRQTFQKVIWKKVEQEIARVKAASKSSKRK</sequence>
<feature type="transmembrane region" description="Helical" evidence="1">
    <location>
        <begin position="111"/>
        <end position="130"/>
    </location>
</feature>
<evidence type="ECO:0008006" key="4">
    <source>
        <dbReference type="Google" id="ProtNLM"/>
    </source>
</evidence>
<name>A0A8J2JI70_9HEXA</name>
<organism evidence="2 3">
    <name type="scientific">Allacma fusca</name>
    <dbReference type="NCBI Taxonomy" id="39272"/>
    <lineage>
        <taxon>Eukaryota</taxon>
        <taxon>Metazoa</taxon>
        <taxon>Ecdysozoa</taxon>
        <taxon>Arthropoda</taxon>
        <taxon>Hexapoda</taxon>
        <taxon>Collembola</taxon>
        <taxon>Symphypleona</taxon>
        <taxon>Sminthuridae</taxon>
        <taxon>Allacma</taxon>
    </lineage>
</organism>
<keyword evidence="1" id="KW-0812">Transmembrane</keyword>
<dbReference type="AlphaFoldDB" id="A0A8J2JI70"/>
<dbReference type="Pfam" id="PF06127">
    <property type="entry name" value="Mpo1-like"/>
    <property type="match status" value="1"/>
</dbReference>
<proteinExistence type="predicted"/>